<evidence type="ECO:0000313" key="1">
    <source>
        <dbReference type="EMBL" id="MCF5657664.1"/>
    </source>
</evidence>
<dbReference type="Proteomes" id="UP000814126">
    <property type="component" value="Unassembled WGS sequence"/>
</dbReference>
<gene>
    <name evidence="1" type="ORF">GIV46_21885</name>
    <name evidence="2" type="ORF">SAMN04490208_1890</name>
</gene>
<sequence>MEDSDASYRLELENRGSVGIFFEADTAMNIKLSLGIVLLWASVAGADEPARLVFSSVTDFTDVSLQLKKAGGPDPANVEVTVTLSPDASARARSTTLLAYQKYVRLQVDGYQISTSRVHSVLGAELRFLAPRALAIEWMTRFSGNTPESQPTM</sequence>
<dbReference type="EMBL" id="WJZX01000134">
    <property type="protein sequence ID" value="MCF5657664.1"/>
    <property type="molecule type" value="Genomic_DNA"/>
</dbReference>
<organism evidence="1 4">
    <name type="scientific">Pseudomonas poae</name>
    <dbReference type="NCBI Taxonomy" id="200451"/>
    <lineage>
        <taxon>Bacteria</taxon>
        <taxon>Pseudomonadati</taxon>
        <taxon>Pseudomonadota</taxon>
        <taxon>Gammaproteobacteria</taxon>
        <taxon>Pseudomonadales</taxon>
        <taxon>Pseudomonadaceae</taxon>
        <taxon>Pseudomonas</taxon>
    </lineage>
</organism>
<evidence type="ECO:0000313" key="3">
    <source>
        <dbReference type="Proteomes" id="UP000181903"/>
    </source>
</evidence>
<keyword evidence="3" id="KW-1185">Reference proteome</keyword>
<dbReference type="GeneID" id="45486674"/>
<dbReference type="RefSeq" id="WP_015371439.1">
    <property type="nucleotide sequence ID" value="NZ_CP142150.1"/>
</dbReference>
<dbReference type="AlphaFoldDB" id="A0AAP2WL86"/>
<dbReference type="EMBL" id="LT629706">
    <property type="protein sequence ID" value="SDN91120.1"/>
    <property type="molecule type" value="Genomic_DNA"/>
</dbReference>
<proteinExistence type="predicted"/>
<name>A0AAP2WL86_9PSED</name>
<accession>A0AAP2WL86</accession>
<reference evidence="2 3" key="1">
    <citation type="submission" date="2016-10" db="EMBL/GenBank/DDBJ databases">
        <authorList>
            <person name="Varghese N."/>
            <person name="Submissions S."/>
        </authorList>
    </citation>
    <scope>NUCLEOTIDE SEQUENCE [LARGE SCALE GENOMIC DNA]</scope>
    <source>
        <strain evidence="2 3">BS2776</strain>
    </source>
</reference>
<dbReference type="Proteomes" id="UP000181903">
    <property type="component" value="Chromosome I"/>
</dbReference>
<reference evidence="1" key="2">
    <citation type="submission" date="2019-11" db="EMBL/GenBank/DDBJ databases">
        <title>Epiphytic Pseudomonas syringae from cherry orchards.</title>
        <authorList>
            <person name="Hulin M.T."/>
        </authorList>
    </citation>
    <scope>NUCLEOTIDE SEQUENCE</scope>
    <source>
        <strain evidence="1">PA-2-1F</strain>
    </source>
</reference>
<protein>
    <submittedName>
        <fullName evidence="1">Uncharacterized protein</fullName>
    </submittedName>
</protein>
<evidence type="ECO:0000313" key="4">
    <source>
        <dbReference type="Proteomes" id="UP000814126"/>
    </source>
</evidence>
<evidence type="ECO:0000313" key="2">
    <source>
        <dbReference type="EMBL" id="SDN91120.1"/>
    </source>
</evidence>